<proteinExistence type="predicted"/>
<name>A0ABR3EWQ1_9AGAR</name>
<feature type="compositionally biased region" description="Basic and acidic residues" evidence="1">
    <location>
        <begin position="872"/>
        <end position="884"/>
    </location>
</feature>
<organism evidence="2 3">
    <name type="scientific">Marasmius crinis-equi</name>
    <dbReference type="NCBI Taxonomy" id="585013"/>
    <lineage>
        <taxon>Eukaryota</taxon>
        <taxon>Fungi</taxon>
        <taxon>Dikarya</taxon>
        <taxon>Basidiomycota</taxon>
        <taxon>Agaricomycotina</taxon>
        <taxon>Agaricomycetes</taxon>
        <taxon>Agaricomycetidae</taxon>
        <taxon>Agaricales</taxon>
        <taxon>Marasmiineae</taxon>
        <taxon>Marasmiaceae</taxon>
        <taxon>Marasmius</taxon>
    </lineage>
</organism>
<feature type="compositionally biased region" description="Pro residues" evidence="1">
    <location>
        <begin position="338"/>
        <end position="361"/>
    </location>
</feature>
<keyword evidence="3" id="KW-1185">Reference proteome</keyword>
<reference evidence="2 3" key="1">
    <citation type="submission" date="2024-02" db="EMBL/GenBank/DDBJ databases">
        <title>A draft genome for the cacao thread blight pathogen Marasmius crinis-equi.</title>
        <authorList>
            <person name="Cohen S.P."/>
            <person name="Baruah I.K."/>
            <person name="Amoako-Attah I."/>
            <person name="Bukari Y."/>
            <person name="Meinhardt L.W."/>
            <person name="Bailey B.A."/>
        </authorList>
    </citation>
    <scope>NUCLEOTIDE SEQUENCE [LARGE SCALE GENOMIC DNA]</scope>
    <source>
        <strain evidence="2 3">GH-76</strain>
    </source>
</reference>
<evidence type="ECO:0000313" key="3">
    <source>
        <dbReference type="Proteomes" id="UP001465976"/>
    </source>
</evidence>
<feature type="compositionally biased region" description="Acidic residues" evidence="1">
    <location>
        <begin position="639"/>
        <end position="657"/>
    </location>
</feature>
<feature type="compositionally biased region" description="Polar residues" evidence="1">
    <location>
        <begin position="310"/>
        <end position="324"/>
    </location>
</feature>
<feature type="compositionally biased region" description="Acidic residues" evidence="1">
    <location>
        <begin position="415"/>
        <end position="427"/>
    </location>
</feature>
<dbReference type="Proteomes" id="UP001465976">
    <property type="component" value="Unassembled WGS sequence"/>
</dbReference>
<feature type="region of interest" description="Disordered" evidence="1">
    <location>
        <begin position="259"/>
        <end position="441"/>
    </location>
</feature>
<protein>
    <submittedName>
        <fullName evidence="2">Uncharacterized protein</fullName>
    </submittedName>
</protein>
<gene>
    <name evidence="2" type="ORF">V5O48_014772</name>
</gene>
<feature type="compositionally biased region" description="Low complexity" evidence="1">
    <location>
        <begin position="774"/>
        <end position="789"/>
    </location>
</feature>
<feature type="compositionally biased region" description="Basic residues" evidence="1">
    <location>
        <begin position="813"/>
        <end position="822"/>
    </location>
</feature>
<dbReference type="EMBL" id="JBAHYK010001642">
    <property type="protein sequence ID" value="KAL0567226.1"/>
    <property type="molecule type" value="Genomic_DNA"/>
</dbReference>
<feature type="region of interest" description="Disordered" evidence="1">
    <location>
        <begin position="756"/>
        <end position="884"/>
    </location>
</feature>
<feature type="region of interest" description="Disordered" evidence="1">
    <location>
        <begin position="154"/>
        <end position="198"/>
    </location>
</feature>
<feature type="compositionally biased region" description="Acidic residues" evidence="1">
    <location>
        <begin position="848"/>
        <end position="865"/>
    </location>
</feature>
<comment type="caution">
    <text evidence="2">The sequence shown here is derived from an EMBL/GenBank/DDBJ whole genome shotgun (WGS) entry which is preliminary data.</text>
</comment>
<feature type="compositionally biased region" description="Basic and acidic residues" evidence="1">
    <location>
        <begin position="931"/>
        <end position="959"/>
    </location>
</feature>
<feature type="compositionally biased region" description="Polar residues" evidence="1">
    <location>
        <begin position="756"/>
        <end position="773"/>
    </location>
</feature>
<feature type="compositionally biased region" description="Polar residues" evidence="1">
    <location>
        <begin position="389"/>
        <end position="400"/>
    </location>
</feature>
<feature type="compositionally biased region" description="Polar residues" evidence="1">
    <location>
        <begin position="282"/>
        <end position="303"/>
    </location>
</feature>
<evidence type="ECO:0000256" key="1">
    <source>
        <dbReference type="SAM" id="MobiDB-lite"/>
    </source>
</evidence>
<evidence type="ECO:0000313" key="2">
    <source>
        <dbReference type="EMBL" id="KAL0567226.1"/>
    </source>
</evidence>
<feature type="compositionally biased region" description="Basic and acidic residues" evidence="1">
    <location>
        <begin position="803"/>
        <end position="812"/>
    </location>
</feature>
<feature type="region of interest" description="Disordered" evidence="1">
    <location>
        <begin position="631"/>
        <end position="675"/>
    </location>
</feature>
<feature type="region of interest" description="Disordered" evidence="1">
    <location>
        <begin position="920"/>
        <end position="959"/>
    </location>
</feature>
<sequence>MSQLTMQSAEWDLSTLLTAAQSIVVVSDPTSWTCNPPFFDRPAKELKTGENRKNFYSCPMGPAGFKIGIYRVYADIALQIKTNETGSLSGSGVKCEGFATMEAAIEDWNFYCRSHHDDRYHQNERAAHSHRNEVAGKLAHAATVHTAIERMFPDIGSKSSSNKSDIHSQRLLQPTPPSSPSRPGAATTKSRGPRAGWRLFVGSSNGVVKCKDLHHAHETLRRALSDGPAGMMLAKHEDHAAAANAEMLLSHAMSQATVDEDEDNELMSNEQEGAPAQEKNSESATPSQTPSGESPTLVASTAVTPAFPNVSDSNATSPTEKTTQPSPPPAPNDSSCPLPVPSPSPNSNPSPQTSPSPPPVGNPAATPDLSPPAGPNAGCANKPSDDSQSDASHGGTTSAPQPQPENPLFIHPSEPEADEDEWEDEVEEAKPKRRGNPGTFHGERLKFLESHLSEFLSLPSRSQGRKDFWRKLIPLYTELFDFSAYPLPARKDTGFRPKSDAAVRAMTAKARRSYKVKLKRFNMTDGERLMEMIKNWYQWRQGKLKDYGPFKTFLKELETPRKPPRKQQAAHMVLGDAKYQDQIKQRSKETGHEDRLACRLQVCREIIAEMSGDEKQELEDRRTEEHRLAMIEWRKGHEPDDDDDNEDGDEDGGENGDGESGSADQDSQEERDKKRRCQAALGRVVQPLLEGLQKYTGYSLVFMAGEMKKPGESRFNGIILSSQPKGAASLADHNQEEYCKAGNAFGGWLGYIQSRKGSAATNNGNDTSPSGEITPTPKQAATPQQQTPTEPKKSADPTPLEDQNPKAKEKAAKPRPKRKCSQSKKSTEGAEATKGSKGKEKARSAPGSDEESDDGFETDWSEMDGEWSGLGSEREPEEYHPLPEYDLNMTKERYDALPAPEQRLFNIARNKALFKEIFAEVDKSLPPSKRKQQEAERVERRKKRKDDIMGEMDKKTQPH</sequence>
<accession>A0ABR3EWQ1</accession>